<evidence type="ECO:0000256" key="2">
    <source>
        <dbReference type="ARBA" id="ARBA00010333"/>
    </source>
</evidence>
<dbReference type="Pfam" id="PF00497">
    <property type="entry name" value="SBP_bac_3"/>
    <property type="match status" value="1"/>
</dbReference>
<dbReference type="GO" id="GO:0030313">
    <property type="term" value="C:cell envelope"/>
    <property type="evidence" value="ECO:0007669"/>
    <property type="project" value="UniProtKB-SubCell"/>
</dbReference>
<evidence type="ECO:0000313" key="8">
    <source>
        <dbReference type="EMBL" id="WXX24783.1"/>
    </source>
</evidence>
<gene>
    <name evidence="8" type="ORF">MN210_16775</name>
</gene>
<dbReference type="InterPro" id="IPR001638">
    <property type="entry name" value="Solute-binding_3/MltF_N"/>
</dbReference>
<feature type="region of interest" description="Disordered" evidence="5">
    <location>
        <begin position="29"/>
        <end position="53"/>
    </location>
</feature>
<dbReference type="PANTHER" id="PTHR35936">
    <property type="entry name" value="MEMBRANE-BOUND LYTIC MUREIN TRANSGLYCOSYLASE F"/>
    <property type="match status" value="1"/>
</dbReference>
<evidence type="ECO:0000259" key="7">
    <source>
        <dbReference type="SMART" id="SM00062"/>
    </source>
</evidence>
<comment type="similarity">
    <text evidence="2 4">Belongs to the bacterial solute-binding protein 3 family.</text>
</comment>
<feature type="signal peptide" evidence="6">
    <location>
        <begin position="1"/>
        <end position="20"/>
    </location>
</feature>
<dbReference type="RefSeq" id="WP_338412768.1">
    <property type="nucleotide sequence ID" value="NZ_CP093310.2"/>
</dbReference>
<dbReference type="PROSITE" id="PS51257">
    <property type="entry name" value="PROKAR_LIPOPROTEIN"/>
    <property type="match status" value="1"/>
</dbReference>
<dbReference type="InterPro" id="IPR018313">
    <property type="entry name" value="SBP_3_CS"/>
</dbReference>
<dbReference type="CDD" id="cd13711">
    <property type="entry name" value="PBP2_Ngo0372_TcyA"/>
    <property type="match status" value="1"/>
</dbReference>
<dbReference type="AlphaFoldDB" id="A0AAU6PWM3"/>
<dbReference type="EMBL" id="CP093310">
    <property type="protein sequence ID" value="WXX24783.1"/>
    <property type="molecule type" value="Genomic_DNA"/>
</dbReference>
<evidence type="ECO:0000256" key="3">
    <source>
        <dbReference type="ARBA" id="ARBA00022729"/>
    </source>
</evidence>
<keyword evidence="9" id="KW-1185">Reference proteome</keyword>
<dbReference type="SMART" id="SM00062">
    <property type="entry name" value="PBPb"/>
    <property type="match status" value="1"/>
</dbReference>
<dbReference type="SUPFAM" id="SSF53850">
    <property type="entry name" value="Periplasmic binding protein-like II"/>
    <property type="match status" value="1"/>
</dbReference>
<evidence type="ECO:0000256" key="6">
    <source>
        <dbReference type="SAM" id="SignalP"/>
    </source>
</evidence>
<dbReference type="Proteomes" id="UP000829560">
    <property type="component" value="Chromosome"/>
</dbReference>
<dbReference type="PANTHER" id="PTHR35936:SF35">
    <property type="entry name" value="L-CYSTINE-BINDING PROTEIN TCYJ"/>
    <property type="match status" value="1"/>
</dbReference>
<evidence type="ECO:0000313" key="9">
    <source>
        <dbReference type="Proteomes" id="UP000829560"/>
    </source>
</evidence>
<accession>A0AAU6PWM3</accession>
<proteinExistence type="inferred from homology"/>
<feature type="chain" id="PRO_5043929792" evidence="6">
    <location>
        <begin position="21"/>
        <end position="281"/>
    </location>
</feature>
<name>A0AAU6PWM3_9GAMM</name>
<comment type="subcellular location">
    <subcellularLocation>
        <location evidence="1">Cell envelope</location>
    </subcellularLocation>
</comment>
<organism evidence="8 9">
    <name type="scientific">Psychrobacter raelei</name>
    <dbReference type="NCBI Taxonomy" id="2565531"/>
    <lineage>
        <taxon>Bacteria</taxon>
        <taxon>Pseudomonadati</taxon>
        <taxon>Pseudomonadota</taxon>
        <taxon>Gammaproteobacteria</taxon>
        <taxon>Moraxellales</taxon>
        <taxon>Moraxellaceae</taxon>
        <taxon>Psychrobacter</taxon>
    </lineage>
</organism>
<dbReference type="PROSITE" id="PS01039">
    <property type="entry name" value="SBP_BACTERIAL_3"/>
    <property type="match status" value="1"/>
</dbReference>
<feature type="domain" description="Solute-binding protein family 3/N-terminal" evidence="7">
    <location>
        <begin position="55"/>
        <end position="277"/>
    </location>
</feature>
<keyword evidence="3 6" id="KW-0732">Signal</keyword>
<evidence type="ECO:0000256" key="5">
    <source>
        <dbReference type="SAM" id="MobiDB-lite"/>
    </source>
</evidence>
<sequence>MSYRGLRNLTVMATGAILLAACNQTPSTDSAKEAEATQSAGTDSDLLSRINSGGTINVGTEGTYPPYTYHDEQNKLTGYDVEVTRAVADKLGVKVEFKETQWDAMLAGLDAKRFDMVANQVSLTTPERQAKYDKAEAYSWSGAVVLAPKSDSRFNSWESLKGLKSAQSLSSNYGELAKKYEAEVVPVDGMAQAVELVKQGRADFTLNDNLAVLDYLKKFPDSSLEIKLKAPAEEMTGSGLVMLKGDDAALAKINEAMDELHKDGTLTRLSEQFFGEDISKK</sequence>
<evidence type="ECO:0000256" key="4">
    <source>
        <dbReference type="RuleBase" id="RU003744"/>
    </source>
</evidence>
<evidence type="ECO:0000256" key="1">
    <source>
        <dbReference type="ARBA" id="ARBA00004196"/>
    </source>
</evidence>
<dbReference type="KEGG" id="prae:MN210_16775"/>
<protein>
    <submittedName>
        <fullName evidence="8">Amino acid ABC transporter substrate-binding protein</fullName>
    </submittedName>
</protein>
<reference evidence="8" key="1">
    <citation type="submission" date="2024-03" db="EMBL/GenBank/DDBJ databases">
        <title>Psychrobacter raelis sp. nov. isolated from a dog with peritonitis.</title>
        <authorList>
            <person name="Schiavone A."/>
            <person name="Manzulli V."/>
            <person name="Camarda A."/>
            <person name="Cafiero M.A."/>
            <person name="Vasco I."/>
            <person name="Marino L."/>
            <person name="Pennuzzi G."/>
            <person name="Serrecchia L."/>
            <person name="Galante D."/>
            <person name="Pugliese N."/>
        </authorList>
    </citation>
    <scope>NUCLEOTIDE SEQUENCE</scope>
    <source>
        <strain evidence="8">PraFG1</strain>
    </source>
</reference>
<dbReference type="Gene3D" id="3.40.190.10">
    <property type="entry name" value="Periplasmic binding protein-like II"/>
    <property type="match status" value="2"/>
</dbReference>